<dbReference type="Proteomes" id="UP000092605">
    <property type="component" value="Unassembled WGS sequence"/>
</dbReference>
<proteinExistence type="predicted"/>
<comment type="caution">
    <text evidence="3">The sequence shown here is derived from an EMBL/GenBank/DDBJ whole genome shotgun (WGS) entry which is preliminary data.</text>
</comment>
<dbReference type="PATRIC" id="fig|1121328.3.peg.1568"/>
<dbReference type="EMBL" id="FRBG01000013">
    <property type="protein sequence ID" value="SHL16457.1"/>
    <property type="molecule type" value="Genomic_DNA"/>
</dbReference>
<dbReference type="AlphaFoldDB" id="A0A150FSA4"/>
<dbReference type="InterPro" id="IPR033434">
    <property type="entry name" value="MucB/RseB_N"/>
</dbReference>
<evidence type="ECO:0000259" key="2">
    <source>
        <dbReference type="Pfam" id="PF03888"/>
    </source>
</evidence>
<dbReference type="OrthoDB" id="2826849at2"/>
<organism evidence="3 5">
    <name type="scientific">Alkalithermobacter thermoalcaliphilus JW-YL-7 = DSM 7308</name>
    <dbReference type="NCBI Taxonomy" id="1121328"/>
    <lineage>
        <taxon>Bacteria</taxon>
        <taxon>Bacillati</taxon>
        <taxon>Bacillota</taxon>
        <taxon>Clostridia</taxon>
        <taxon>Peptostreptococcales</taxon>
        <taxon>Tepidibacteraceae</taxon>
        <taxon>Alkalithermobacter</taxon>
    </lineage>
</organism>
<reference evidence="4 6" key="2">
    <citation type="submission" date="2016-11" db="EMBL/GenBank/DDBJ databases">
        <authorList>
            <person name="Varghese N."/>
            <person name="Submissions S."/>
        </authorList>
    </citation>
    <scope>NUCLEOTIDE SEQUENCE [LARGE SCALE GENOMIC DNA]</scope>
    <source>
        <strain evidence="4 6">DSM 7308</strain>
    </source>
</reference>
<name>A0A150FSA4_CLOPD</name>
<evidence type="ECO:0000313" key="6">
    <source>
        <dbReference type="Proteomes" id="UP000323392"/>
    </source>
</evidence>
<keyword evidence="1" id="KW-0472">Membrane</keyword>
<keyword evidence="6" id="KW-1185">Reference proteome</keyword>
<dbReference type="PANTHER" id="PTHR37507:SF2">
    <property type="entry name" value="SPORULATION PROTEIN YDCC"/>
    <property type="match status" value="1"/>
</dbReference>
<keyword evidence="1" id="KW-1133">Transmembrane helix</keyword>
<dbReference type="InterPro" id="IPR029046">
    <property type="entry name" value="LolA/LolB/LppX"/>
</dbReference>
<dbReference type="STRING" id="1121328.JWYL7_1557"/>
<dbReference type="InterPro" id="IPR052944">
    <property type="entry name" value="Sporulation_related"/>
</dbReference>
<evidence type="ECO:0000313" key="3">
    <source>
        <dbReference type="EMBL" id="KXZ40482.1"/>
    </source>
</evidence>
<dbReference type="Pfam" id="PF03888">
    <property type="entry name" value="MucB_RseB"/>
    <property type="match status" value="1"/>
</dbReference>
<accession>A0A150FSA4</accession>
<evidence type="ECO:0000313" key="5">
    <source>
        <dbReference type="Proteomes" id="UP000092605"/>
    </source>
</evidence>
<keyword evidence="1" id="KW-0812">Transmembrane</keyword>
<protein>
    <submittedName>
        <fullName evidence="4">Outer membrane lipoprotein-sorting protein</fullName>
    </submittedName>
</protein>
<dbReference type="Gene3D" id="2.50.20.10">
    <property type="entry name" value="Lipoprotein localisation LolA/LolB/LppX"/>
    <property type="match status" value="1"/>
</dbReference>
<sequence length="396" mass="46311">MKNKEEIVSALIDDINKGKNPSLNEQSDQELKEILQTIKIVKEFGREDIMQFRKKRISNSLKVASILAFILVTINILLLFPNRNDNNIVYSMEKAYSQIESYFGIIEIISQTGNDIESKEKITVYYKKDDKYNALHEIQGYKTRQISDGEKIYTINGKNVTIEYTNPKRELWRYHIQETIDHMKNAIDIQKTASEVVSGRKTDVYKFRYSKDEPFNRIWIDKETNMPIRKEINTNENSKVINTFVKLDINPYINDSLFTYEIKSDDVVTYINKKIPLDNIVESDMISKIPEGFDVMYLIQLQKDHIYDYLLRLKGDNSKFIDVYISLNSNKDFNIAGETINLGNNYIIVSENVVNLFKVYIGKINTVRYTQENIDILAVTNLNRQEIINISRQILK</sequence>
<dbReference type="RefSeq" id="WP_066071409.1">
    <property type="nucleotide sequence ID" value="NZ_FRBG01000013.1"/>
</dbReference>
<dbReference type="SUPFAM" id="SSF89392">
    <property type="entry name" value="Prokaryotic lipoproteins and lipoprotein localization factors"/>
    <property type="match status" value="1"/>
</dbReference>
<dbReference type="Proteomes" id="UP000323392">
    <property type="component" value="Unassembled WGS sequence"/>
</dbReference>
<dbReference type="EMBL" id="LSFY01000001">
    <property type="protein sequence ID" value="KXZ40482.1"/>
    <property type="molecule type" value="Genomic_DNA"/>
</dbReference>
<reference evidence="3 5" key="1">
    <citation type="submission" date="2016-02" db="EMBL/GenBank/DDBJ databases">
        <title>Draft genome sequence for Clostridium paradoxum JW-YL-7.</title>
        <authorList>
            <person name="Utturkar S.M."/>
            <person name="Lancaster A."/>
            <person name="Poole F.L."/>
            <person name="Adams M.W."/>
            <person name="Brown S.D."/>
        </authorList>
    </citation>
    <scope>NUCLEOTIDE SEQUENCE [LARGE SCALE GENOMIC DNA]</scope>
    <source>
        <strain evidence="3 5">JW-YL-7</strain>
    </source>
</reference>
<dbReference type="PANTHER" id="PTHR37507">
    <property type="entry name" value="SPORULATION PROTEIN YDCC"/>
    <property type="match status" value="1"/>
</dbReference>
<feature type="transmembrane region" description="Helical" evidence="1">
    <location>
        <begin position="60"/>
        <end position="80"/>
    </location>
</feature>
<evidence type="ECO:0000256" key="1">
    <source>
        <dbReference type="SAM" id="Phobius"/>
    </source>
</evidence>
<keyword evidence="4" id="KW-0449">Lipoprotein</keyword>
<feature type="domain" description="MucB/RseB N-terminal" evidence="2">
    <location>
        <begin position="92"/>
        <end position="255"/>
    </location>
</feature>
<gene>
    <name evidence="3" type="ORF">JWYL7_1557</name>
    <name evidence="4" type="ORF">SAMN05661008_01582</name>
</gene>
<evidence type="ECO:0000313" key="4">
    <source>
        <dbReference type="EMBL" id="SHL16457.1"/>
    </source>
</evidence>